<dbReference type="Pfam" id="PF02624">
    <property type="entry name" value="YcaO"/>
    <property type="match status" value="1"/>
</dbReference>
<accession>A0ABW3FK65</accession>
<organism evidence="2 3">
    <name type="scientific">Pseudahrensia aquimaris</name>
    <dbReference type="NCBI Taxonomy" id="744461"/>
    <lineage>
        <taxon>Bacteria</taxon>
        <taxon>Pseudomonadati</taxon>
        <taxon>Pseudomonadota</taxon>
        <taxon>Alphaproteobacteria</taxon>
        <taxon>Hyphomicrobiales</taxon>
        <taxon>Ahrensiaceae</taxon>
        <taxon>Pseudahrensia</taxon>
    </lineage>
</organism>
<dbReference type="NCBIfam" id="TIGR00702">
    <property type="entry name" value="YcaO-type kinase domain"/>
    <property type="match status" value="1"/>
</dbReference>
<proteinExistence type="predicted"/>
<dbReference type="EMBL" id="JBHTJV010000011">
    <property type="protein sequence ID" value="MFD0917300.1"/>
    <property type="molecule type" value="Genomic_DNA"/>
</dbReference>
<dbReference type="Gene3D" id="3.30.1330.230">
    <property type="match status" value="1"/>
</dbReference>
<dbReference type="Proteomes" id="UP001597101">
    <property type="component" value="Unassembled WGS sequence"/>
</dbReference>
<reference evidence="3" key="1">
    <citation type="journal article" date="2019" name="Int. J. Syst. Evol. Microbiol.">
        <title>The Global Catalogue of Microorganisms (GCM) 10K type strain sequencing project: providing services to taxonomists for standard genome sequencing and annotation.</title>
        <authorList>
            <consortium name="The Broad Institute Genomics Platform"/>
            <consortium name="The Broad Institute Genome Sequencing Center for Infectious Disease"/>
            <person name="Wu L."/>
            <person name="Ma J."/>
        </authorList>
    </citation>
    <scope>NUCLEOTIDE SEQUENCE [LARGE SCALE GENOMIC DNA]</scope>
    <source>
        <strain evidence="3">CCUG 60023</strain>
    </source>
</reference>
<protein>
    <submittedName>
        <fullName evidence="2">YcaO-like family protein</fullName>
    </submittedName>
</protein>
<gene>
    <name evidence="2" type="ORF">ACFQ14_12865</name>
</gene>
<dbReference type="PANTHER" id="PTHR37809">
    <property type="entry name" value="RIBOSOMAL PROTEIN S12 METHYLTHIOTRANSFERASE ACCESSORY FACTOR YCAO"/>
    <property type="match status" value="1"/>
</dbReference>
<evidence type="ECO:0000313" key="3">
    <source>
        <dbReference type="Proteomes" id="UP001597101"/>
    </source>
</evidence>
<dbReference type="PANTHER" id="PTHR37809:SF1">
    <property type="entry name" value="RIBOSOMAL PROTEIN S12 METHYLTHIOTRANSFERASE ACCESSORY FACTOR YCAO"/>
    <property type="match status" value="1"/>
</dbReference>
<dbReference type="RefSeq" id="WP_377213163.1">
    <property type="nucleotide sequence ID" value="NZ_JBHTJV010000011.1"/>
</dbReference>
<name>A0ABW3FK65_9HYPH</name>
<dbReference type="InterPro" id="IPR003776">
    <property type="entry name" value="YcaO-like_dom"/>
</dbReference>
<sequence length="410" mass="45442">MYLSDCPLTFGEDFTKVEGAGGRVVEQEVLHQRVVPLLDKVPITRVSDISRLEQSELPVFTAITPLARDLTTHMGKGATAMAARLSAIMEGIERVSAETVRGVIHNDTYTHLAKTKRCIDPERFDLPPTTTYRKENSFDWVAGWDLIGRHEIHIPADLCVSPPKEGILDQVDTNGLASGSSFGEAIRHALLELIERDASSQHLFFDFFGTTGMSGPSRIRIDKKTLSANCKKYVNRIEADRIELVLEEITCDIGVPVIACYVIDRGYPTATGPTQMIFGGWGCDTDPEHAVVRALTEAHQSRIGTLQSARDSFNIMQEGERTFSMERWRSVLEAACGAPIGKLDETSNNIATDVEFLLNSLMAIGVDQVVVVDMSDPELGIPVVRVRVPGMSVFMVDRRRVGWRCMRHIL</sequence>
<feature type="domain" description="YcaO" evidence="1">
    <location>
        <begin position="75"/>
        <end position="410"/>
    </location>
</feature>
<evidence type="ECO:0000313" key="2">
    <source>
        <dbReference type="EMBL" id="MFD0917300.1"/>
    </source>
</evidence>
<comment type="caution">
    <text evidence="2">The sequence shown here is derived from an EMBL/GenBank/DDBJ whole genome shotgun (WGS) entry which is preliminary data.</text>
</comment>
<evidence type="ECO:0000259" key="1">
    <source>
        <dbReference type="PROSITE" id="PS51664"/>
    </source>
</evidence>
<keyword evidence="3" id="KW-1185">Reference proteome</keyword>
<dbReference type="PROSITE" id="PS51664">
    <property type="entry name" value="YCAO"/>
    <property type="match status" value="1"/>
</dbReference>